<dbReference type="OrthoDB" id="637389at2"/>
<feature type="domain" description="DUF4369" evidence="1">
    <location>
        <begin position="25"/>
        <end position="115"/>
    </location>
</feature>
<dbReference type="SUPFAM" id="SSF52833">
    <property type="entry name" value="Thioredoxin-like"/>
    <property type="match status" value="1"/>
</dbReference>
<gene>
    <name evidence="2" type="ORF">C7379_11666</name>
</gene>
<evidence type="ECO:0000259" key="1">
    <source>
        <dbReference type="Pfam" id="PF14289"/>
    </source>
</evidence>
<dbReference type="AlphaFoldDB" id="A0A2U0U374"/>
<dbReference type="PROSITE" id="PS51257">
    <property type="entry name" value="PROKAR_LIPOPROTEIN"/>
    <property type="match status" value="1"/>
</dbReference>
<organism evidence="2 3">
    <name type="scientific">Hallella colorans</name>
    <dbReference type="NCBI Taxonomy" id="1703337"/>
    <lineage>
        <taxon>Bacteria</taxon>
        <taxon>Pseudomonadati</taxon>
        <taxon>Bacteroidota</taxon>
        <taxon>Bacteroidia</taxon>
        <taxon>Bacteroidales</taxon>
        <taxon>Prevotellaceae</taxon>
        <taxon>Hallella</taxon>
    </lineage>
</organism>
<dbReference type="RefSeq" id="WP_116616985.1">
    <property type="nucleotide sequence ID" value="NZ_QENY01000016.1"/>
</dbReference>
<reference evidence="2 3" key="1">
    <citation type="submission" date="2018-05" db="EMBL/GenBank/DDBJ databases">
        <title>Genomic Encyclopedia of Type Strains, Phase IV (KMG-IV): sequencing the most valuable type-strain genomes for metagenomic binning, comparative biology and taxonomic classification.</title>
        <authorList>
            <person name="Goeker M."/>
        </authorList>
    </citation>
    <scope>NUCLEOTIDE SEQUENCE [LARGE SCALE GENOMIC DNA]</scope>
    <source>
        <strain evidence="2 3">DSM 100333</strain>
    </source>
</reference>
<protein>
    <submittedName>
        <fullName evidence="2">AhpC/TSA family protein</fullName>
    </submittedName>
</protein>
<sequence length="332" mass="37264">MYKRLLLLFVIALSLCSCGINGKRFKIKGHILNINQGEFYVYDDMGLINGIDTIKVEGGRFTYEMDCERPTTVMLVFPNFSEQPIFAEPGKDASVKGDASHLKELRIEGTKTNETMTKFRSQISNEAPPEIKKHAERFVEDHPESPIGAYLVKKYFIANPQPDYRKAYKLIETMLAKQPTNTKLAQLAKDIKNMNSASVNSKLPIFTSFDMNGRPVASSDLSVGVAVICTWASWSYDSMDQLRVIQRSRKKAKGRLKVLSIAIEASKVDCKKALQNDSVTWPNICDGAMFDGKIIRKLGMLSVPDNILVKDGRIIGRSLSSKELEEKIDQNL</sequence>
<dbReference type="InterPro" id="IPR025380">
    <property type="entry name" value="DUF4369"/>
</dbReference>
<dbReference type="Gene3D" id="3.40.30.10">
    <property type="entry name" value="Glutaredoxin"/>
    <property type="match status" value="1"/>
</dbReference>
<evidence type="ECO:0000313" key="3">
    <source>
        <dbReference type="Proteomes" id="UP000245870"/>
    </source>
</evidence>
<keyword evidence="3" id="KW-1185">Reference proteome</keyword>
<dbReference type="Pfam" id="PF14289">
    <property type="entry name" value="DUF4369"/>
    <property type="match status" value="1"/>
</dbReference>
<accession>A0A2U0U374</accession>
<comment type="caution">
    <text evidence="2">The sequence shown here is derived from an EMBL/GenBank/DDBJ whole genome shotgun (WGS) entry which is preliminary data.</text>
</comment>
<dbReference type="InterPro" id="IPR036249">
    <property type="entry name" value="Thioredoxin-like_sf"/>
</dbReference>
<dbReference type="Proteomes" id="UP000245870">
    <property type="component" value="Unassembled WGS sequence"/>
</dbReference>
<evidence type="ECO:0000313" key="2">
    <source>
        <dbReference type="EMBL" id="PVX51159.1"/>
    </source>
</evidence>
<proteinExistence type="predicted"/>
<name>A0A2U0U374_9BACT</name>
<dbReference type="EMBL" id="QENY01000016">
    <property type="protein sequence ID" value="PVX51159.1"/>
    <property type="molecule type" value="Genomic_DNA"/>
</dbReference>